<dbReference type="CDD" id="cd05009">
    <property type="entry name" value="SIS_GlmS_GlmD_2"/>
    <property type="match status" value="1"/>
</dbReference>
<dbReference type="PROSITE" id="PS51464">
    <property type="entry name" value="SIS"/>
    <property type="match status" value="2"/>
</dbReference>
<dbReference type="CDD" id="cd05008">
    <property type="entry name" value="SIS_GlmS_GlmD_1"/>
    <property type="match status" value="1"/>
</dbReference>
<dbReference type="EMBL" id="JPME01000011">
    <property type="protein sequence ID" value="KEZ90495.1"/>
    <property type="molecule type" value="Genomic_DNA"/>
</dbReference>
<dbReference type="Pfam" id="PF01380">
    <property type="entry name" value="SIS"/>
    <property type="match status" value="2"/>
</dbReference>
<dbReference type="GO" id="GO:0006487">
    <property type="term" value="P:protein N-linked glycosylation"/>
    <property type="evidence" value="ECO:0007669"/>
    <property type="project" value="TreeGrafter"/>
</dbReference>
<reference evidence="3 4" key="1">
    <citation type="submission" date="2014-07" db="EMBL/GenBank/DDBJ databases">
        <title>Draft genome of Clostridium celerecrescens 152B isolated from sediments associated with methane hydrate from Krishna Godavari basin.</title>
        <authorList>
            <person name="Honkalas V.S."/>
            <person name="Dabir A.P."/>
            <person name="Arora P."/>
            <person name="Dhakephalkar P.K."/>
        </authorList>
    </citation>
    <scope>NUCLEOTIDE SEQUENCE [LARGE SCALE GENOMIC DNA]</scope>
    <source>
        <strain evidence="3 4">152B</strain>
    </source>
</reference>
<sequence>MKEKIKETMMTYVEESPEVMLNNIKNRKELTAPLIAEYEKGDYKTIWIVASGSSYNGSYCARQFMRKYLKSEVKIVSPFTFLSSEHDFTDRDFVFVVSQSGYSTNSIDALKMIRQQGRTSIGITGSISSDMKDYADVLIDYGVGVETVGYVTKGVTSFALFLMLFTLEAAVRKGLMREEEAELVCRDMEKAARIHETVQKETMKFYEAHYKEFTSMVNAYVCACGANYGTALEGALKLGETVKIPSVAYESEEFLHGPNLQMTPGYTVFLIDGGNSSSRIQTIFKACREVTDRAFLITNQPGYTGEGILNLPVELPELLTPLCFLPFFQILAYQATTALNRWKQHPLLKKMKDTAACKTENYENQDDDE</sequence>
<dbReference type="InterPro" id="IPR046348">
    <property type="entry name" value="SIS_dom_sf"/>
</dbReference>
<evidence type="ECO:0000259" key="2">
    <source>
        <dbReference type="PROSITE" id="PS51464"/>
    </source>
</evidence>
<dbReference type="InterPro" id="IPR035490">
    <property type="entry name" value="GlmS/FrlB_SIS"/>
</dbReference>
<feature type="domain" description="SIS" evidence="2">
    <location>
        <begin position="34"/>
        <end position="180"/>
    </location>
</feature>
<protein>
    <submittedName>
        <fullName evidence="3">Sugar isomerase</fullName>
    </submittedName>
</protein>
<keyword evidence="4" id="KW-1185">Reference proteome</keyword>
<dbReference type="GO" id="GO:0004360">
    <property type="term" value="F:glutamine-fructose-6-phosphate transaminase (isomerizing) activity"/>
    <property type="evidence" value="ECO:0007669"/>
    <property type="project" value="TreeGrafter"/>
</dbReference>
<organism evidence="3 4">
    <name type="scientific">Lacrimispora celerecrescens</name>
    <dbReference type="NCBI Taxonomy" id="29354"/>
    <lineage>
        <taxon>Bacteria</taxon>
        <taxon>Bacillati</taxon>
        <taxon>Bacillota</taxon>
        <taxon>Clostridia</taxon>
        <taxon>Lachnospirales</taxon>
        <taxon>Lachnospiraceae</taxon>
        <taxon>Lacrimispora</taxon>
    </lineage>
</organism>
<feature type="domain" description="SIS" evidence="2">
    <location>
        <begin position="209"/>
        <end position="346"/>
    </location>
</feature>
<dbReference type="PANTHER" id="PTHR10937">
    <property type="entry name" value="GLUCOSAMINE--FRUCTOSE-6-PHOSPHATE AMINOTRANSFERASE, ISOMERIZING"/>
    <property type="match status" value="1"/>
</dbReference>
<keyword evidence="3" id="KW-0413">Isomerase</keyword>
<keyword evidence="1" id="KW-0677">Repeat</keyword>
<name>A0A084JNG1_9FIRM</name>
<dbReference type="GO" id="GO:0097367">
    <property type="term" value="F:carbohydrate derivative binding"/>
    <property type="evidence" value="ECO:0007669"/>
    <property type="project" value="InterPro"/>
</dbReference>
<gene>
    <name evidence="3" type="ORF">IO98_09310</name>
</gene>
<dbReference type="AlphaFoldDB" id="A0A084JNG1"/>
<dbReference type="InterPro" id="IPR001347">
    <property type="entry name" value="SIS_dom"/>
</dbReference>
<evidence type="ECO:0000313" key="4">
    <source>
        <dbReference type="Proteomes" id="UP000028525"/>
    </source>
</evidence>
<dbReference type="GO" id="GO:0006002">
    <property type="term" value="P:fructose 6-phosphate metabolic process"/>
    <property type="evidence" value="ECO:0007669"/>
    <property type="project" value="TreeGrafter"/>
</dbReference>
<dbReference type="Proteomes" id="UP000028525">
    <property type="component" value="Unassembled WGS sequence"/>
</dbReference>
<comment type="caution">
    <text evidence="3">The sequence shown here is derived from an EMBL/GenBank/DDBJ whole genome shotgun (WGS) entry which is preliminary data.</text>
</comment>
<dbReference type="Gene3D" id="3.40.50.10490">
    <property type="entry name" value="Glucose-6-phosphate isomerase like protein, domain 1"/>
    <property type="match status" value="2"/>
</dbReference>
<dbReference type="GO" id="GO:0006047">
    <property type="term" value="P:UDP-N-acetylglucosamine metabolic process"/>
    <property type="evidence" value="ECO:0007669"/>
    <property type="project" value="TreeGrafter"/>
</dbReference>
<evidence type="ECO:0000256" key="1">
    <source>
        <dbReference type="ARBA" id="ARBA00022737"/>
    </source>
</evidence>
<accession>A0A084JNG1</accession>
<dbReference type="SUPFAM" id="SSF53697">
    <property type="entry name" value="SIS domain"/>
    <property type="match status" value="1"/>
</dbReference>
<evidence type="ECO:0000313" key="3">
    <source>
        <dbReference type="EMBL" id="KEZ90495.1"/>
    </source>
</evidence>
<dbReference type="STRING" id="29354.IO98_09310"/>
<dbReference type="OrthoDB" id="9779207at2"/>
<dbReference type="PANTHER" id="PTHR10937:SF17">
    <property type="entry name" value="GLUCOSAMINE-FRUCTOSE-6-PHOSPHATE AMINOTRANSFERASE"/>
    <property type="match status" value="1"/>
</dbReference>
<dbReference type="InterPro" id="IPR035466">
    <property type="entry name" value="GlmS/AgaS_SIS"/>
</dbReference>
<dbReference type="RefSeq" id="WP_038280358.1">
    <property type="nucleotide sequence ID" value="NZ_JPME01000011.1"/>
</dbReference>
<dbReference type="GO" id="GO:0016853">
    <property type="term" value="F:isomerase activity"/>
    <property type="evidence" value="ECO:0007669"/>
    <property type="project" value="UniProtKB-KW"/>
</dbReference>
<proteinExistence type="predicted"/>